<proteinExistence type="predicted"/>
<reference evidence="1" key="1">
    <citation type="submission" date="2021-02" db="EMBL/GenBank/DDBJ databases">
        <title>Genomic Encyclopedia of Type Strains, Phase IV (KMG-V): Genome sequencing to study the core and pangenomes of soil and plant-associated prokaryotes.</title>
        <authorList>
            <person name="Whitman W."/>
        </authorList>
    </citation>
    <scope>NUCLEOTIDE SEQUENCE</scope>
    <source>
        <strain evidence="1">USDA 406</strain>
    </source>
</reference>
<reference evidence="2 4" key="2">
    <citation type="submission" date="2024-07" db="EMBL/GenBank/DDBJ databases">
        <title>Genomic Encyclopedia of Type Strains, Phase V (KMG-V): Genome sequencing to study the core and pangenomes of soil and plant-associated prokaryotes.</title>
        <authorList>
            <person name="Whitman W."/>
        </authorList>
    </citation>
    <scope>NUCLEOTIDE SEQUENCE [LARGE SCALE GENOMIC DNA]</scope>
    <source>
        <strain evidence="2 4">USDA 415</strain>
    </source>
</reference>
<organism evidence="1 3">
    <name type="scientific">Bradyrhizobium elkanii</name>
    <dbReference type="NCBI Taxonomy" id="29448"/>
    <lineage>
        <taxon>Bacteria</taxon>
        <taxon>Pseudomonadati</taxon>
        <taxon>Pseudomonadota</taxon>
        <taxon>Alphaproteobacteria</taxon>
        <taxon>Hyphomicrobiales</taxon>
        <taxon>Nitrobacteraceae</taxon>
        <taxon>Bradyrhizobium</taxon>
    </lineage>
</organism>
<name>A0A1E3EKY4_BRAEL</name>
<accession>A0A1E3EKY4</accession>
<evidence type="ECO:0000313" key="2">
    <source>
        <dbReference type="EMBL" id="MEY9317143.1"/>
    </source>
</evidence>
<gene>
    <name evidence="2" type="ORF">ABIF29_003942</name>
    <name evidence="1" type="ORF">JOH49_007281</name>
</gene>
<dbReference type="Proteomes" id="UP001565471">
    <property type="component" value="Unassembled WGS sequence"/>
</dbReference>
<dbReference type="RefSeq" id="WP_026192781.1">
    <property type="nucleotide sequence ID" value="NZ_BJNL01000010.1"/>
</dbReference>
<dbReference type="AlphaFoldDB" id="A0A1E3EKY4"/>
<evidence type="ECO:0000313" key="4">
    <source>
        <dbReference type="Proteomes" id="UP001565471"/>
    </source>
</evidence>
<dbReference type="EMBL" id="JAFICZ010000001">
    <property type="protein sequence ID" value="MBP1297528.1"/>
    <property type="molecule type" value="Genomic_DNA"/>
</dbReference>
<dbReference type="OrthoDB" id="8779602at2"/>
<dbReference type="Proteomes" id="UP000673383">
    <property type="component" value="Unassembled WGS sequence"/>
</dbReference>
<evidence type="ECO:0000313" key="1">
    <source>
        <dbReference type="EMBL" id="MBP1297528.1"/>
    </source>
</evidence>
<dbReference type="GeneID" id="92954724"/>
<sequence>MATILVMDHSGDTRQQFDPDNSEQLAWANARFAQLTSDGYTAAIRQATGEVRLVRALDPTAEETLFYPRLVGG</sequence>
<evidence type="ECO:0000313" key="3">
    <source>
        <dbReference type="Proteomes" id="UP000673383"/>
    </source>
</evidence>
<protein>
    <submittedName>
        <fullName evidence="1">Shikimate 5-dehydrogenase</fullName>
    </submittedName>
</protein>
<dbReference type="EMBL" id="JBGBZA010000002">
    <property type="protein sequence ID" value="MEY9317143.1"/>
    <property type="molecule type" value="Genomic_DNA"/>
</dbReference>
<comment type="caution">
    <text evidence="1">The sequence shown here is derived from an EMBL/GenBank/DDBJ whole genome shotgun (WGS) entry which is preliminary data.</text>
</comment>
<dbReference type="eggNOG" id="ENOG502ZZYS">
    <property type="taxonomic scope" value="Bacteria"/>
</dbReference>
<keyword evidence="4" id="KW-1185">Reference proteome</keyword>